<dbReference type="Gene3D" id="1.10.530.10">
    <property type="match status" value="1"/>
</dbReference>
<dbReference type="EMBL" id="MUGW01000034">
    <property type="protein sequence ID" value="OXA87627.1"/>
    <property type="molecule type" value="Genomic_DNA"/>
</dbReference>
<dbReference type="AlphaFoldDB" id="A0A226GZZ9"/>
<dbReference type="OrthoDB" id="961266at2"/>
<name>A0A226GZZ9_9FLAO</name>
<evidence type="ECO:0000313" key="2">
    <source>
        <dbReference type="EMBL" id="OXA87627.1"/>
    </source>
</evidence>
<dbReference type="Proteomes" id="UP000198345">
    <property type="component" value="Unassembled WGS sequence"/>
</dbReference>
<gene>
    <name evidence="2" type="ORF">B0A66_15950</name>
</gene>
<dbReference type="SUPFAM" id="SSF53955">
    <property type="entry name" value="Lysozyme-like"/>
    <property type="match status" value="1"/>
</dbReference>
<reference evidence="2 3" key="1">
    <citation type="submission" date="2016-11" db="EMBL/GenBank/DDBJ databases">
        <title>Whole genomes of Flavobacteriaceae.</title>
        <authorList>
            <person name="Stine C."/>
            <person name="Li C."/>
            <person name="Tadesse D."/>
        </authorList>
    </citation>
    <scope>NUCLEOTIDE SEQUENCE [LARGE SCALE GENOMIC DNA]</scope>
    <source>
        <strain evidence="2 3">DSM 18292</strain>
    </source>
</reference>
<keyword evidence="3" id="KW-1185">Reference proteome</keyword>
<evidence type="ECO:0000256" key="1">
    <source>
        <dbReference type="SAM" id="MobiDB-lite"/>
    </source>
</evidence>
<feature type="compositionally biased region" description="Polar residues" evidence="1">
    <location>
        <begin position="619"/>
        <end position="629"/>
    </location>
</feature>
<protein>
    <recommendedName>
        <fullName evidence="4">YkuD domain-containing protein</fullName>
    </recommendedName>
</protein>
<comment type="caution">
    <text evidence="2">The sequence shown here is derived from an EMBL/GenBank/DDBJ whole genome shotgun (WGS) entry which is preliminary data.</text>
</comment>
<feature type="region of interest" description="Disordered" evidence="1">
    <location>
        <begin position="619"/>
        <end position="644"/>
    </location>
</feature>
<dbReference type="InterPro" id="IPR023346">
    <property type="entry name" value="Lysozyme-like_dom_sf"/>
</dbReference>
<accession>A0A226GZZ9</accession>
<proteinExistence type="predicted"/>
<evidence type="ECO:0008006" key="4">
    <source>
        <dbReference type="Google" id="ProtNLM"/>
    </source>
</evidence>
<evidence type="ECO:0000313" key="3">
    <source>
        <dbReference type="Proteomes" id="UP000198345"/>
    </source>
</evidence>
<dbReference type="RefSeq" id="WP_089050853.1">
    <property type="nucleotide sequence ID" value="NZ_FXTV01000003.1"/>
</dbReference>
<sequence>MSNFKIVGNANPTVGQKEMYSITDSFSVNLPTTNTVINNPLFPEAKVNWSMQQLVGGNWIVKENTKKTGNEVPYTFTEATLEYDDLKIVAEKNGQEVSMKIKPKKSLERKIATVTFLDENWNPPKRRFAYGDKLIARIHCVNLDGCHGKIVLYEDDEPYGTNTNYNRYSKFTTVPIYIEDGKAEAHFILNPNFAKLANAFGDKGYGKQEGEFHEYYITVEIFNQKPFESQNIEVRNPDYESPQILRENFHNNSKVNYYETKVEVLAQIREIGDSIREITNKALMVDVLDGVEENEETNSNCPNCNEDITLDEIKKICVDKNNNCLIANDTMIRSALPFLNTYRKKVGITTCVRKAHFLAQISQESHFYSLQENFNWYWKSLLKTYPSYFDQFETHAEKESEAKRLGRPNAAKNPGLTQDQQVKLANAIYGKTHPLGGLHINDGDGWLYSGKGFKQITWKGNYKELQNYFNANMKVNNEPDVNWIEGDNPYKLKNNAKNAITSALAFWGYNKINLVANSATTTSVENVTAKINTSKSTDIVNPRIEFFKNAIKVLKVKDCNPIKKDKNKICSYDEKFSANANEVYINIITTKDRNLQGPLIVFNESNILFKTHSLCRGSNKNKTKANGNGDTPVGRATTSYNSEKHKGELSYGNNGLIYLTGENGEFLTATRNGRNGIAIHSGHTVVYKDYIDDRGQLMSTYGCVRVYNNEMEKLGNLYTDLSNQGKKIYCYIEEYDGDIEDVYAFYDLPIDTKDSKRRNRANAQ</sequence>
<organism evidence="2 3">
    <name type="scientific">Flavobacterium hercynium</name>
    <dbReference type="NCBI Taxonomy" id="387094"/>
    <lineage>
        <taxon>Bacteria</taxon>
        <taxon>Pseudomonadati</taxon>
        <taxon>Bacteroidota</taxon>
        <taxon>Flavobacteriia</taxon>
        <taxon>Flavobacteriales</taxon>
        <taxon>Flavobacteriaceae</taxon>
        <taxon>Flavobacterium</taxon>
    </lineage>
</organism>